<gene>
    <name evidence="1" type="ORF">NZ35_05090</name>
</gene>
<proteinExistence type="predicted"/>
<dbReference type="EMBL" id="JSFK01000002">
    <property type="protein sequence ID" value="KHA74455.1"/>
    <property type="molecule type" value="Genomic_DNA"/>
</dbReference>
<sequence>MKTVYLLSNVADGGKTYLEYLIPALNSLREKYNCVVLNTDRTGSSQEEVEAVLDYPVQQIGNDFIASLKSQVVISNDAYAGRILDHSNFGIFISHGNVGMPTKDKYYYAELTSYWDAIISSSRSGFDLMTAGLQAYRRDRKALKTMLIDGLALRSDMRITSPVATLPVKIPGIFESSPPSKKTSDDYVVGLLPTQLGICPNGATLYENLQTVINAVKSQIPHATFILRPYMAELSHPTVKDLCEQLSAHDWITIDKAGTSSTVFYAQCDTVITDASTGGVSFMLNTCKLPIYYVPFTEESNLTVDAWLKQMDNLLPIARSSNELRDMALGFSLLKPEDSHYIYNKFYQAQYSDLPLPQEVFQDLIEYRHESKYCSLSIDSFGDIYERDKH</sequence>
<organism evidence="1 2">
    <name type="scientific">Pseudomonas chlororaphis</name>
    <dbReference type="NCBI Taxonomy" id="587753"/>
    <lineage>
        <taxon>Bacteria</taxon>
        <taxon>Pseudomonadati</taxon>
        <taxon>Pseudomonadota</taxon>
        <taxon>Gammaproteobacteria</taxon>
        <taxon>Pseudomonadales</taxon>
        <taxon>Pseudomonadaceae</taxon>
        <taxon>Pseudomonas</taxon>
    </lineage>
</organism>
<dbReference type="Proteomes" id="UP000030564">
    <property type="component" value="Unassembled WGS sequence"/>
</dbReference>
<evidence type="ECO:0000313" key="1">
    <source>
        <dbReference type="EMBL" id="KHA74455.1"/>
    </source>
</evidence>
<dbReference type="OrthoDB" id="6769721at2"/>
<reference evidence="1 2" key="1">
    <citation type="submission" date="2014-10" db="EMBL/GenBank/DDBJ databases">
        <title>Draft genome sequence of Pseudomonas chlororaphis EA105.</title>
        <authorList>
            <person name="McCully L.M."/>
            <person name="Bitzer A.S."/>
            <person name="Spence C."/>
            <person name="Bais H."/>
            <person name="Silby M.W."/>
        </authorList>
    </citation>
    <scope>NUCLEOTIDE SEQUENCE [LARGE SCALE GENOMIC DNA]</scope>
    <source>
        <strain evidence="1 2">EA105</strain>
    </source>
</reference>
<accession>A0A0A6DH04</accession>
<name>A0A0A6DH04_9PSED</name>
<dbReference type="PATRIC" id="fig|587753.9.peg.2209"/>
<comment type="caution">
    <text evidence="1">The sequence shown here is derived from an EMBL/GenBank/DDBJ whole genome shotgun (WGS) entry which is preliminary data.</text>
</comment>
<evidence type="ECO:0000313" key="2">
    <source>
        <dbReference type="Proteomes" id="UP000030564"/>
    </source>
</evidence>
<protein>
    <submittedName>
        <fullName evidence="1">Uncharacterized protein</fullName>
    </submittedName>
</protein>
<dbReference type="AlphaFoldDB" id="A0A0A6DH04"/>